<comment type="caution">
    <text evidence="2">The sequence shown here is derived from an EMBL/GenBank/DDBJ whole genome shotgun (WGS) entry which is preliminary data.</text>
</comment>
<protein>
    <submittedName>
        <fullName evidence="2">Uncharacterized protein</fullName>
    </submittedName>
</protein>
<feature type="compositionally biased region" description="Basic residues" evidence="1">
    <location>
        <begin position="202"/>
        <end position="211"/>
    </location>
</feature>
<proteinExistence type="predicted"/>
<accession>X6NNR2</accession>
<dbReference type="AlphaFoldDB" id="X6NNR2"/>
<evidence type="ECO:0000256" key="1">
    <source>
        <dbReference type="SAM" id="MobiDB-lite"/>
    </source>
</evidence>
<evidence type="ECO:0000313" key="2">
    <source>
        <dbReference type="EMBL" id="ETO27651.1"/>
    </source>
</evidence>
<feature type="region of interest" description="Disordered" evidence="1">
    <location>
        <begin position="1"/>
        <end position="42"/>
    </location>
</feature>
<sequence length="576" mass="65959">MEGLRCKQLHNEKKHANQNESAKKPASKETTPDGLPEKYKHLNGKQLKEAIEGLAMMELRPDKFLESCLLGLNSFYNPKKNSFSIMVCHEDNTNTNANANDNTNTGGNTIANANDNANANADANAYANADANADANANANANANITSNTTADIKNVSLVEINNVQNSQEFLMDILQHFCKYSTLNNVRLAKKRQQKKEQKKQQRKLRQKQQKKQEEQEEQDKNAEEQKQQEEEGKDDALISFEESDEILLKDYCDSISTILEKHVKREPYLVLLAIAQWDFSVKPLLFAQTIQQLTINGDIDMINQLSSVIDMYYEPFQANPYLQYLDQVDSNQNKKPWLKSHSNSVIFTPYQMIDKNILSKWNIKYSHLCQFEALLYAKKEKMALDLLTNLYQNTTAPIIAIKQIVQRTLHYLNQTGQLRVNDREYIGRVVTVLSTVLNQLPQVEPTNTVDNTTNVHDGLLAEDKDAKSILEYMQRQTKKKLYNKIGEEDLWKDECSALFDSIWRECGFTRGALVLQGIALKLMKDHKLQKHLQEFCTQEFTKLAHWGLLEENSEQSEADLNLLVSAEKHKHLNS</sequence>
<gene>
    <name evidence="2" type="ORF">RFI_09481</name>
</gene>
<feature type="compositionally biased region" description="Basic and acidic residues" evidence="1">
    <location>
        <begin position="212"/>
        <end position="237"/>
    </location>
</feature>
<organism evidence="2 3">
    <name type="scientific">Reticulomyxa filosa</name>
    <dbReference type="NCBI Taxonomy" id="46433"/>
    <lineage>
        <taxon>Eukaryota</taxon>
        <taxon>Sar</taxon>
        <taxon>Rhizaria</taxon>
        <taxon>Retaria</taxon>
        <taxon>Foraminifera</taxon>
        <taxon>Monothalamids</taxon>
        <taxon>Reticulomyxidae</taxon>
        <taxon>Reticulomyxa</taxon>
    </lineage>
</organism>
<dbReference type="EMBL" id="ASPP01007123">
    <property type="protein sequence ID" value="ETO27651.1"/>
    <property type="molecule type" value="Genomic_DNA"/>
</dbReference>
<name>X6NNR2_RETFI</name>
<dbReference type="Proteomes" id="UP000023152">
    <property type="component" value="Unassembled WGS sequence"/>
</dbReference>
<feature type="region of interest" description="Disordered" evidence="1">
    <location>
        <begin position="190"/>
        <end position="237"/>
    </location>
</feature>
<feature type="compositionally biased region" description="Basic and acidic residues" evidence="1">
    <location>
        <begin position="9"/>
        <end position="42"/>
    </location>
</feature>
<reference evidence="2 3" key="1">
    <citation type="journal article" date="2013" name="Curr. Biol.">
        <title>The Genome of the Foraminiferan Reticulomyxa filosa.</title>
        <authorList>
            <person name="Glockner G."/>
            <person name="Hulsmann N."/>
            <person name="Schleicher M."/>
            <person name="Noegel A.A."/>
            <person name="Eichinger L."/>
            <person name="Gallinger C."/>
            <person name="Pawlowski J."/>
            <person name="Sierra R."/>
            <person name="Euteneuer U."/>
            <person name="Pillet L."/>
            <person name="Moustafa A."/>
            <person name="Platzer M."/>
            <person name="Groth M."/>
            <person name="Szafranski K."/>
            <person name="Schliwa M."/>
        </authorList>
    </citation>
    <scope>NUCLEOTIDE SEQUENCE [LARGE SCALE GENOMIC DNA]</scope>
</reference>
<keyword evidence="3" id="KW-1185">Reference proteome</keyword>
<evidence type="ECO:0000313" key="3">
    <source>
        <dbReference type="Proteomes" id="UP000023152"/>
    </source>
</evidence>